<accession>A0A8A1LBW6</accession>
<evidence type="ECO:0000313" key="1">
    <source>
        <dbReference type="EMBL" id="QSS49944.1"/>
    </source>
</evidence>
<gene>
    <name evidence="1" type="ORF">I7I53_10464</name>
</gene>
<organism evidence="1 2">
    <name type="scientific">Ajellomyces capsulatus (strain H88)</name>
    <name type="common">Darling's disease fungus</name>
    <name type="synonym">Histoplasma capsulatum</name>
    <dbReference type="NCBI Taxonomy" id="544711"/>
    <lineage>
        <taxon>Eukaryota</taxon>
        <taxon>Fungi</taxon>
        <taxon>Dikarya</taxon>
        <taxon>Ascomycota</taxon>
        <taxon>Pezizomycotina</taxon>
        <taxon>Eurotiomycetes</taxon>
        <taxon>Eurotiomycetidae</taxon>
        <taxon>Onygenales</taxon>
        <taxon>Ajellomycetaceae</taxon>
        <taxon>Histoplasma</taxon>
    </lineage>
</organism>
<proteinExistence type="predicted"/>
<dbReference type="Proteomes" id="UP000663419">
    <property type="component" value="Chromosome 1"/>
</dbReference>
<reference evidence="1" key="1">
    <citation type="submission" date="2021-01" db="EMBL/GenBank/DDBJ databases">
        <title>Chromosome-level genome assembly of a human fungal pathogen reveals clustering of transcriptionally co-regulated genes.</title>
        <authorList>
            <person name="Voorhies M."/>
            <person name="Cohen S."/>
            <person name="Shea T.P."/>
            <person name="Petrus S."/>
            <person name="Munoz J.F."/>
            <person name="Poplawski S."/>
            <person name="Goldman W.E."/>
            <person name="Michael T."/>
            <person name="Cuomo C.A."/>
            <person name="Sil A."/>
            <person name="Beyhan S."/>
        </authorList>
    </citation>
    <scope>NUCLEOTIDE SEQUENCE</scope>
    <source>
        <strain evidence="1">H88</strain>
    </source>
</reference>
<evidence type="ECO:0000313" key="2">
    <source>
        <dbReference type="Proteomes" id="UP000663419"/>
    </source>
</evidence>
<protein>
    <submittedName>
        <fullName evidence="1">Uncharacterized protein</fullName>
    </submittedName>
</protein>
<dbReference type="VEuPathDB" id="FungiDB:I7I53_10464"/>
<dbReference type="AlphaFoldDB" id="A0A8A1LBW6"/>
<sequence>MVPIYLQLLAKSIGPKIYSLDISCTGAVISSAQEGGHVVLLGLWGLRIAGTLFRPTFRSMSITRRQSIQASWHDMA</sequence>
<dbReference type="EMBL" id="CP069102">
    <property type="protein sequence ID" value="QSS49944.1"/>
    <property type="molecule type" value="Genomic_DNA"/>
</dbReference>
<name>A0A8A1LBW6_AJEC8</name>